<proteinExistence type="predicted"/>
<evidence type="ECO:0000313" key="1">
    <source>
        <dbReference type="EMBL" id="KAJ7705642.1"/>
    </source>
</evidence>
<gene>
    <name evidence="1" type="ORF">B0H16DRAFT_1482264</name>
</gene>
<name>A0AAD7GUU5_9AGAR</name>
<sequence>MNFYSDPACTAYVGEAAAWWTQSPLVGGIGTTGAANRAQCITLNMPGDSKSANTAGMWGYSETTQPGSGSGHCEFWDGYTCEGKTETSYYPNGGPGCLPARSVDGWLWKSAKCYIN</sequence>
<keyword evidence="2" id="KW-1185">Reference proteome</keyword>
<evidence type="ECO:0000313" key="2">
    <source>
        <dbReference type="Proteomes" id="UP001215598"/>
    </source>
</evidence>
<protein>
    <submittedName>
        <fullName evidence="1">Uncharacterized protein</fullName>
    </submittedName>
</protein>
<comment type="caution">
    <text evidence="1">The sequence shown here is derived from an EMBL/GenBank/DDBJ whole genome shotgun (WGS) entry which is preliminary data.</text>
</comment>
<dbReference type="EMBL" id="JARKIB010000471">
    <property type="protein sequence ID" value="KAJ7705642.1"/>
    <property type="molecule type" value="Genomic_DNA"/>
</dbReference>
<organism evidence="1 2">
    <name type="scientific">Mycena metata</name>
    <dbReference type="NCBI Taxonomy" id="1033252"/>
    <lineage>
        <taxon>Eukaryota</taxon>
        <taxon>Fungi</taxon>
        <taxon>Dikarya</taxon>
        <taxon>Basidiomycota</taxon>
        <taxon>Agaricomycotina</taxon>
        <taxon>Agaricomycetes</taxon>
        <taxon>Agaricomycetidae</taxon>
        <taxon>Agaricales</taxon>
        <taxon>Marasmiineae</taxon>
        <taxon>Mycenaceae</taxon>
        <taxon>Mycena</taxon>
    </lineage>
</organism>
<dbReference type="Proteomes" id="UP001215598">
    <property type="component" value="Unassembled WGS sequence"/>
</dbReference>
<reference evidence="1" key="1">
    <citation type="submission" date="2023-03" db="EMBL/GenBank/DDBJ databases">
        <title>Massive genome expansion in bonnet fungi (Mycena s.s.) driven by repeated elements and novel gene families across ecological guilds.</title>
        <authorList>
            <consortium name="Lawrence Berkeley National Laboratory"/>
            <person name="Harder C.B."/>
            <person name="Miyauchi S."/>
            <person name="Viragh M."/>
            <person name="Kuo A."/>
            <person name="Thoen E."/>
            <person name="Andreopoulos B."/>
            <person name="Lu D."/>
            <person name="Skrede I."/>
            <person name="Drula E."/>
            <person name="Henrissat B."/>
            <person name="Morin E."/>
            <person name="Kohler A."/>
            <person name="Barry K."/>
            <person name="LaButti K."/>
            <person name="Morin E."/>
            <person name="Salamov A."/>
            <person name="Lipzen A."/>
            <person name="Mereny Z."/>
            <person name="Hegedus B."/>
            <person name="Baldrian P."/>
            <person name="Stursova M."/>
            <person name="Weitz H."/>
            <person name="Taylor A."/>
            <person name="Grigoriev I.V."/>
            <person name="Nagy L.G."/>
            <person name="Martin F."/>
            <person name="Kauserud H."/>
        </authorList>
    </citation>
    <scope>NUCLEOTIDE SEQUENCE</scope>
    <source>
        <strain evidence="1">CBHHK182m</strain>
    </source>
</reference>
<dbReference type="AlphaFoldDB" id="A0AAD7GUU5"/>
<accession>A0AAD7GUU5</accession>